<organism evidence="1 2">
    <name type="scientific">Faecalibacterium butyricigenerans</name>
    <dbReference type="NCBI Taxonomy" id="1851427"/>
    <lineage>
        <taxon>Bacteria</taxon>
        <taxon>Bacillati</taxon>
        <taxon>Bacillota</taxon>
        <taxon>Clostridia</taxon>
        <taxon>Eubacteriales</taxon>
        <taxon>Oscillospiraceae</taxon>
        <taxon>Faecalibacterium</taxon>
    </lineage>
</organism>
<name>A0ABS8F5F6_9FIRM</name>
<keyword evidence="2" id="KW-1185">Reference proteome</keyword>
<reference evidence="1" key="1">
    <citation type="submission" date="2021-10" db="EMBL/GenBank/DDBJ databases">
        <title>Anaerobic single-cell dispensing facilitates the cultivation of human gut bacteria.</title>
        <authorList>
            <person name="Afrizal A."/>
        </authorList>
    </citation>
    <scope>NUCLEOTIDE SEQUENCE</scope>
    <source>
        <strain evidence="1">CLA-AA-H233</strain>
    </source>
</reference>
<evidence type="ECO:0000313" key="2">
    <source>
        <dbReference type="Proteomes" id="UP001430637"/>
    </source>
</evidence>
<comment type="caution">
    <text evidence="1">The sequence shown here is derived from an EMBL/GenBank/DDBJ whole genome shotgun (WGS) entry which is preliminary data.</text>
</comment>
<proteinExistence type="predicted"/>
<dbReference type="EMBL" id="JAJEQL010000002">
    <property type="protein sequence ID" value="MCC2198460.1"/>
    <property type="molecule type" value="Genomic_DNA"/>
</dbReference>
<gene>
    <name evidence="1" type="ORF">LKD23_01575</name>
</gene>
<accession>A0ABS8F5F6</accession>
<sequence length="65" mass="7286">MLTTKRGRSDGIALTKSLLIAVRRRLAENRALLDKKRTAGFLDSRPAMRYNIHRKGTVTNGLASF</sequence>
<dbReference type="RefSeq" id="WP_227620045.1">
    <property type="nucleotide sequence ID" value="NZ_JAJEQL010000002.1"/>
</dbReference>
<evidence type="ECO:0000313" key="1">
    <source>
        <dbReference type="EMBL" id="MCC2198460.1"/>
    </source>
</evidence>
<protein>
    <submittedName>
        <fullName evidence="1">Uncharacterized protein</fullName>
    </submittedName>
</protein>
<dbReference type="Proteomes" id="UP001430637">
    <property type="component" value="Unassembled WGS sequence"/>
</dbReference>